<accession>A0A9X1WXV1</accession>
<dbReference type="RefSeq" id="WP_241570558.1">
    <property type="nucleotide sequence ID" value="NZ_JAKUML010000003.1"/>
</dbReference>
<comment type="caution">
    <text evidence="1">The sequence shown here is derived from an EMBL/GenBank/DDBJ whole genome shotgun (WGS) entry which is preliminary data.</text>
</comment>
<proteinExistence type="predicted"/>
<organism evidence="1 2">
    <name type="scientific">Acinetobacter sedimenti</name>
    <dbReference type="NCBI Taxonomy" id="2919922"/>
    <lineage>
        <taxon>Bacteria</taxon>
        <taxon>Pseudomonadati</taxon>
        <taxon>Pseudomonadota</taxon>
        <taxon>Gammaproteobacteria</taxon>
        <taxon>Moraxellales</taxon>
        <taxon>Moraxellaceae</taxon>
        <taxon>Acinetobacter</taxon>
    </lineage>
</organism>
<sequence length="130" mass="15322">MPIQLKRIYDEVSASDGKRILVDRLWPRGIKKEDAKLDLWAKEVAPSNELRKWYAHDEEKWDEFQTLYRAELAGNAKLAELKQYIGNEKVTFLYAAKTNQYCHPQVLKAEIEKLKWFIHSKLQSNLACKK</sequence>
<evidence type="ECO:0000313" key="2">
    <source>
        <dbReference type="Proteomes" id="UP001139701"/>
    </source>
</evidence>
<dbReference type="PANTHER" id="PTHR36849">
    <property type="entry name" value="CYTOPLASMIC PROTEIN-RELATED"/>
    <property type="match status" value="1"/>
</dbReference>
<reference evidence="1" key="1">
    <citation type="submission" date="2022-02" db="EMBL/GenBank/DDBJ databases">
        <title>Acinetobacter A3.8 sp. nov., isolated from Sediment (Zhairuo Island).</title>
        <authorList>
            <person name="Zheng K."/>
        </authorList>
    </citation>
    <scope>NUCLEOTIDE SEQUENCE</scope>
    <source>
        <strain evidence="1">A3.8</strain>
    </source>
</reference>
<name>A0A9X1WXV1_9GAMM</name>
<dbReference type="AlphaFoldDB" id="A0A9X1WXV1"/>
<keyword evidence="2" id="KW-1185">Reference proteome</keyword>
<dbReference type="EMBL" id="JAKUML010000003">
    <property type="protein sequence ID" value="MCJ8145862.1"/>
    <property type="molecule type" value="Genomic_DNA"/>
</dbReference>
<dbReference type="InterPro" id="IPR052552">
    <property type="entry name" value="YeaO-like"/>
</dbReference>
<dbReference type="Proteomes" id="UP001139701">
    <property type="component" value="Unassembled WGS sequence"/>
</dbReference>
<dbReference type="Pfam" id="PF22752">
    <property type="entry name" value="DUF488-N3i"/>
    <property type="match status" value="1"/>
</dbReference>
<protein>
    <submittedName>
        <fullName evidence="1">DUF488 domain-containing protein</fullName>
    </submittedName>
</protein>
<evidence type="ECO:0000313" key="1">
    <source>
        <dbReference type="EMBL" id="MCJ8145862.1"/>
    </source>
</evidence>
<gene>
    <name evidence="1" type="ORF">MKI79_02875</name>
</gene>
<dbReference type="PANTHER" id="PTHR36849:SF1">
    <property type="entry name" value="CYTOPLASMIC PROTEIN"/>
    <property type="match status" value="1"/>
</dbReference>